<dbReference type="GO" id="GO:0005737">
    <property type="term" value="C:cytoplasm"/>
    <property type="evidence" value="ECO:0007669"/>
    <property type="project" value="UniProtKB-SubCell"/>
</dbReference>
<keyword evidence="7 12" id="KW-0808">Transferase</keyword>
<gene>
    <name evidence="12" type="ORF">KTA_11790</name>
</gene>
<comment type="similarity">
    <text evidence="2">Belongs to the methyltransferase superfamily. L-isoaspartyl/D-aspartyl protein methyltransferase family.</text>
</comment>
<keyword evidence="5" id="KW-0963">Cytoplasm</keyword>
<evidence type="ECO:0000256" key="2">
    <source>
        <dbReference type="ARBA" id="ARBA00005369"/>
    </source>
</evidence>
<evidence type="ECO:0000256" key="7">
    <source>
        <dbReference type="ARBA" id="ARBA00022679"/>
    </source>
</evidence>
<evidence type="ECO:0000256" key="10">
    <source>
        <dbReference type="ARBA" id="ARBA00031323"/>
    </source>
</evidence>
<dbReference type="CDD" id="cd02440">
    <property type="entry name" value="AdoMet_MTases"/>
    <property type="match status" value="1"/>
</dbReference>
<reference evidence="12" key="1">
    <citation type="submission" date="2018-12" db="EMBL/GenBank/DDBJ databases">
        <title>Novel natural products biosynthetic potential of the class Ktedonobacteria.</title>
        <authorList>
            <person name="Zheng Y."/>
            <person name="Saitou A."/>
            <person name="Wang C.M."/>
            <person name="Toyoda A."/>
            <person name="Minakuchi Y."/>
            <person name="Sekiguchi Y."/>
            <person name="Ueda K."/>
            <person name="Takano H."/>
            <person name="Sakai Y."/>
            <person name="Yokota A."/>
            <person name="Yabe S."/>
        </authorList>
    </citation>
    <scope>NUCLEOTIDE SEQUENCE</scope>
    <source>
        <strain evidence="12">A3-2</strain>
    </source>
</reference>
<dbReference type="GO" id="GO:0004719">
    <property type="term" value="F:protein-L-isoaspartate (D-aspartate) O-methyltransferase activity"/>
    <property type="evidence" value="ECO:0007669"/>
    <property type="project" value="UniProtKB-EC"/>
</dbReference>
<dbReference type="SUPFAM" id="SSF53335">
    <property type="entry name" value="S-adenosyl-L-methionine-dependent methyltransferases"/>
    <property type="match status" value="1"/>
</dbReference>
<evidence type="ECO:0000256" key="11">
    <source>
        <dbReference type="ARBA" id="ARBA00031350"/>
    </source>
</evidence>
<evidence type="ECO:0000256" key="1">
    <source>
        <dbReference type="ARBA" id="ARBA00004496"/>
    </source>
</evidence>
<evidence type="ECO:0000313" key="12">
    <source>
        <dbReference type="EMBL" id="BBH92980.1"/>
    </source>
</evidence>
<proteinExistence type="inferred from homology"/>
<dbReference type="Gene3D" id="3.40.50.150">
    <property type="entry name" value="Vaccinia Virus protein VP39"/>
    <property type="match status" value="1"/>
</dbReference>
<protein>
    <recommendedName>
        <fullName evidence="4">Protein-L-isoaspartate O-methyltransferase</fullName>
        <ecNumber evidence="3">2.1.1.77</ecNumber>
    </recommendedName>
    <alternativeName>
        <fullName evidence="11">L-isoaspartyl protein carboxyl methyltransferase</fullName>
    </alternativeName>
    <alternativeName>
        <fullName evidence="9">Protein L-isoaspartyl methyltransferase</fullName>
    </alternativeName>
    <alternativeName>
        <fullName evidence="10">Protein-beta-aspartate methyltransferase</fullName>
    </alternativeName>
</protein>
<evidence type="ECO:0000256" key="4">
    <source>
        <dbReference type="ARBA" id="ARBA00013346"/>
    </source>
</evidence>
<evidence type="ECO:0000256" key="3">
    <source>
        <dbReference type="ARBA" id="ARBA00011890"/>
    </source>
</evidence>
<dbReference type="PANTHER" id="PTHR11579">
    <property type="entry name" value="PROTEIN-L-ISOASPARTATE O-METHYLTRANSFERASE"/>
    <property type="match status" value="1"/>
</dbReference>
<dbReference type="PROSITE" id="PS01279">
    <property type="entry name" value="PCMT"/>
    <property type="match status" value="1"/>
</dbReference>
<evidence type="ECO:0000256" key="5">
    <source>
        <dbReference type="ARBA" id="ARBA00022490"/>
    </source>
</evidence>
<dbReference type="AlphaFoldDB" id="A0A455SZ75"/>
<evidence type="ECO:0000256" key="8">
    <source>
        <dbReference type="ARBA" id="ARBA00022691"/>
    </source>
</evidence>
<evidence type="ECO:0000256" key="6">
    <source>
        <dbReference type="ARBA" id="ARBA00022603"/>
    </source>
</evidence>
<keyword evidence="6 12" id="KW-0489">Methyltransferase</keyword>
<comment type="subcellular location">
    <subcellularLocation>
        <location evidence="1">Cytoplasm</location>
    </subcellularLocation>
</comment>
<dbReference type="EMBL" id="AP019377">
    <property type="protein sequence ID" value="BBH92980.1"/>
    <property type="molecule type" value="Genomic_DNA"/>
</dbReference>
<accession>A0A455SZ75</accession>
<dbReference type="PANTHER" id="PTHR11579:SF0">
    <property type="entry name" value="PROTEIN-L-ISOASPARTATE(D-ASPARTATE) O-METHYLTRANSFERASE"/>
    <property type="match status" value="1"/>
</dbReference>
<evidence type="ECO:0000256" key="9">
    <source>
        <dbReference type="ARBA" id="ARBA00030757"/>
    </source>
</evidence>
<dbReference type="EC" id="2.1.1.77" evidence="3"/>
<keyword evidence="8" id="KW-0949">S-adenosyl-L-methionine</keyword>
<dbReference type="InterPro" id="IPR000682">
    <property type="entry name" value="PCMT"/>
</dbReference>
<dbReference type="Pfam" id="PF01135">
    <property type="entry name" value="PCMT"/>
    <property type="match status" value="1"/>
</dbReference>
<dbReference type="InterPro" id="IPR029063">
    <property type="entry name" value="SAM-dependent_MTases_sf"/>
</dbReference>
<dbReference type="GO" id="GO:0032259">
    <property type="term" value="P:methylation"/>
    <property type="evidence" value="ECO:0007669"/>
    <property type="project" value="UniProtKB-KW"/>
</dbReference>
<name>A0A455SZ75_9CHLR</name>
<organism evidence="12">
    <name type="scientific">Thermogemmatispora argillosa</name>
    <dbReference type="NCBI Taxonomy" id="2045280"/>
    <lineage>
        <taxon>Bacteria</taxon>
        <taxon>Bacillati</taxon>
        <taxon>Chloroflexota</taxon>
        <taxon>Ktedonobacteria</taxon>
        <taxon>Thermogemmatisporales</taxon>
        <taxon>Thermogemmatisporaceae</taxon>
        <taxon>Thermogemmatispora</taxon>
    </lineage>
</organism>
<sequence>MDDPIELAAAEEAERLALVNSIEETRGYPLVANVRRALLAVSRAHFVPHYCRQEQPGIWVRDEARPLVYRDQALVTRVDEKGRPLSSSSMPSIMAAMLEALAVQPGMHVLEIGTGTGYNAALLAELVAPGGQVVTLDIDAELTTLATERLRLAGYGRRVQVVTADGLQGYPPAAPYERIIATGSYPRIPSAWCEQLAPQGVLVGDLVRPLTTPLFRLVKVGPRCLEGRLLPTPAFFMELRETEPLTGSPRQRAPVRDPWQTLPRVEEAETDLEGYELLYEPAFALWLELHLPGVERRLYPLPGSGKSRLLGTGLLWQESLLLLWPDAEGPRPARWRVEVYGTVPLWSRVQRLHEQWLAVGAPSLEAYALEVAADGSYLLHLST</sequence>